<dbReference type="Proteomes" id="UP000063718">
    <property type="component" value="Unassembled WGS sequence"/>
</dbReference>
<dbReference type="EMBL" id="DF238840">
    <property type="protein sequence ID" value="GAF24695.1"/>
    <property type="molecule type" value="Genomic_DNA"/>
</dbReference>
<accession>A0A0S6U6D3</accession>
<evidence type="ECO:0000313" key="1">
    <source>
        <dbReference type="EMBL" id="GAF24695.1"/>
    </source>
</evidence>
<proteinExistence type="predicted"/>
<gene>
    <name evidence="1" type="ORF">MTY_0022</name>
</gene>
<reference evidence="1" key="1">
    <citation type="journal article" date="2014" name="Gene">
        <title>Genome-guided analysis of transformation efficiency and carbon dioxide assimilation by Moorella thermoacetica Y72.</title>
        <authorList>
            <person name="Tsukahara K."/>
            <person name="Kita A."/>
            <person name="Nakashimada Y."/>
            <person name="Hoshino T."/>
            <person name="Murakami K."/>
        </authorList>
    </citation>
    <scope>NUCLEOTIDE SEQUENCE [LARGE SCALE GENOMIC DNA]</scope>
    <source>
        <strain evidence="1">Y72</strain>
    </source>
</reference>
<name>A0A0S6U6D3_NEOTH</name>
<organism evidence="1">
    <name type="scientific">Moorella thermoacetica Y72</name>
    <dbReference type="NCBI Taxonomy" id="1325331"/>
    <lineage>
        <taxon>Bacteria</taxon>
        <taxon>Bacillati</taxon>
        <taxon>Bacillota</taxon>
        <taxon>Clostridia</taxon>
        <taxon>Neomoorellales</taxon>
        <taxon>Neomoorellaceae</taxon>
        <taxon>Neomoorella</taxon>
    </lineage>
</organism>
<sequence length="46" mass="5457">MPQAVTRTRNKTKGHFIKPLLRLPLSDFPQYRSLAVDRFRPSIFKE</sequence>
<protein>
    <submittedName>
        <fullName evidence="1">Uncharacterized protein</fullName>
    </submittedName>
</protein>
<dbReference type="AlphaFoldDB" id="A0A0S6U6D3"/>